<keyword evidence="2" id="KW-1185">Reference proteome</keyword>
<protein>
    <submittedName>
        <fullName evidence="1">DUF2203 domain-containing protein</fullName>
    </submittedName>
</protein>
<dbReference type="OrthoDB" id="7857at2157"/>
<dbReference type="EMBL" id="CP029287">
    <property type="protein sequence ID" value="AWR98761.1"/>
    <property type="molecule type" value="Genomic_DNA"/>
</dbReference>
<dbReference type="AlphaFoldDB" id="A0A2U9IRU0"/>
<proteinExistence type="predicted"/>
<gene>
    <name evidence="1" type="ORF">DFR87_02610</name>
</gene>
<reference evidence="2" key="3">
    <citation type="submission" date="2020-03" db="EMBL/GenBank/DDBJ databases">
        <title>Sequencing and Assembly of Multiple Reported Metal-Biooxidizing Members of the Extremely Thermoacidophilic Archaeal Family Sulfolobaceae.</title>
        <authorList>
            <person name="Counts J.A."/>
            <person name="Kelly R.M."/>
        </authorList>
    </citation>
    <scope>NUCLEOTIDE SEQUENCE [LARGE SCALE GENOMIC DNA]</scope>
    <source>
        <strain evidence="2">HO1-1</strain>
    </source>
</reference>
<dbReference type="GeneID" id="36834198"/>
<evidence type="ECO:0000313" key="2">
    <source>
        <dbReference type="Proteomes" id="UP000247586"/>
    </source>
</evidence>
<name>A0A2U9IRU0_9CREN</name>
<reference evidence="1 2" key="1">
    <citation type="submission" date="2018-05" db="EMBL/GenBank/DDBJ databases">
        <title>Complete Genome Sequences of Extremely Thermoacidophilic, Metal-Mobilizing Type-Strain Members of the Archaeal Family Sulfolobaceae: Acidianus brierleyi DSM-1651T, Acidianus sulfidivorans DSM-18786T, Metallosphaera hakonensis DSM-7519T, and Metallosphaera prunae DSM-10039T.</title>
        <authorList>
            <person name="Counts J.A."/>
            <person name="Kelly R.M."/>
        </authorList>
    </citation>
    <scope>NUCLEOTIDE SEQUENCE [LARGE SCALE GENOMIC DNA]</scope>
    <source>
        <strain evidence="1 2">HO1-1</strain>
    </source>
</reference>
<accession>A0A2U9IRU0</accession>
<sequence>MSYTYFDLDTARRILPWVKEKLEQLRQAEIKAEQALLAGKKEYIEIYSMEVDSVIRELTDKGILVRDVKMGLVDFPAVINDRPAYLCWKIDEEDILYWHYVEEGFRGRKRITKRENILSYQ</sequence>
<dbReference type="KEGG" id="mhk:DFR87_02610"/>
<dbReference type="Pfam" id="PF09969">
    <property type="entry name" value="DUF2203"/>
    <property type="match status" value="1"/>
</dbReference>
<evidence type="ECO:0000313" key="1">
    <source>
        <dbReference type="EMBL" id="AWR98761.1"/>
    </source>
</evidence>
<dbReference type="Proteomes" id="UP000247586">
    <property type="component" value="Chromosome"/>
</dbReference>
<dbReference type="InterPro" id="IPR018699">
    <property type="entry name" value="DUF2203"/>
</dbReference>
<dbReference type="PIRSF" id="PIRSF016498">
    <property type="entry name" value="UCP016498"/>
    <property type="match status" value="1"/>
</dbReference>
<reference evidence="2" key="2">
    <citation type="submission" date="2020-03" db="EMBL/GenBank/DDBJ databases">
        <title>Complete Genome Sequences of Extremely Thermoacidophilic, Metal-Mobilizing Type-Strain Members of the Archaeal Family Sulfolobaceae: Acidianus brierleyi DSM-1651T, Acidianus sulfidivorans DSM-18786T, Metallosphaera hakonensis DSM-7519T, and Metallosphaera prunae DSM-10039T.</title>
        <authorList>
            <person name="Counts J.A."/>
            <person name="Kelly R.M."/>
        </authorList>
    </citation>
    <scope>NUCLEOTIDE SEQUENCE [LARGE SCALE GENOMIC DNA]</scope>
    <source>
        <strain evidence="2">HO1-1</strain>
    </source>
</reference>
<organism evidence="1 2">
    <name type="scientific">Metallosphaera hakonensis JCM 8857 = DSM 7519</name>
    <dbReference type="NCBI Taxonomy" id="1293036"/>
    <lineage>
        <taxon>Archaea</taxon>
        <taxon>Thermoproteota</taxon>
        <taxon>Thermoprotei</taxon>
        <taxon>Sulfolobales</taxon>
        <taxon>Sulfolobaceae</taxon>
        <taxon>Metallosphaera</taxon>
    </lineage>
</organism>
<dbReference type="RefSeq" id="WP_054836605.1">
    <property type="nucleotide sequence ID" value="NZ_BBBA01000007.1"/>
</dbReference>